<gene>
    <name evidence="2" type="ORF">FIBSPDRAFT_255541</name>
</gene>
<dbReference type="EMBL" id="KV417716">
    <property type="protein sequence ID" value="KZP08670.1"/>
    <property type="molecule type" value="Genomic_DNA"/>
</dbReference>
<reference evidence="2 3" key="1">
    <citation type="journal article" date="2016" name="Mol. Biol. Evol.">
        <title>Comparative Genomics of Early-Diverging Mushroom-Forming Fungi Provides Insights into the Origins of Lignocellulose Decay Capabilities.</title>
        <authorList>
            <person name="Nagy L.G."/>
            <person name="Riley R."/>
            <person name="Tritt A."/>
            <person name="Adam C."/>
            <person name="Daum C."/>
            <person name="Floudas D."/>
            <person name="Sun H."/>
            <person name="Yadav J.S."/>
            <person name="Pangilinan J."/>
            <person name="Larsson K.H."/>
            <person name="Matsuura K."/>
            <person name="Barry K."/>
            <person name="Labutti K."/>
            <person name="Kuo R."/>
            <person name="Ohm R.A."/>
            <person name="Bhattacharya S.S."/>
            <person name="Shirouzu T."/>
            <person name="Yoshinaga Y."/>
            <person name="Martin F.M."/>
            <person name="Grigoriev I.V."/>
            <person name="Hibbett D.S."/>
        </authorList>
    </citation>
    <scope>NUCLEOTIDE SEQUENCE [LARGE SCALE GENOMIC DNA]</scope>
    <source>
        <strain evidence="2 3">CBS 109695</strain>
    </source>
</reference>
<keyword evidence="3" id="KW-1185">Reference proteome</keyword>
<organism evidence="2 3">
    <name type="scientific">Athelia psychrophila</name>
    <dbReference type="NCBI Taxonomy" id="1759441"/>
    <lineage>
        <taxon>Eukaryota</taxon>
        <taxon>Fungi</taxon>
        <taxon>Dikarya</taxon>
        <taxon>Basidiomycota</taxon>
        <taxon>Agaricomycotina</taxon>
        <taxon>Agaricomycetes</taxon>
        <taxon>Agaricomycetidae</taxon>
        <taxon>Atheliales</taxon>
        <taxon>Atheliaceae</taxon>
        <taxon>Athelia</taxon>
    </lineage>
</organism>
<dbReference type="Proteomes" id="UP000076532">
    <property type="component" value="Unassembled WGS sequence"/>
</dbReference>
<dbReference type="AlphaFoldDB" id="A0A165XLI9"/>
<dbReference type="Gene3D" id="3.40.50.1220">
    <property type="entry name" value="TPP-binding domain"/>
    <property type="match status" value="1"/>
</dbReference>
<feature type="region of interest" description="Disordered" evidence="1">
    <location>
        <begin position="56"/>
        <end position="177"/>
    </location>
</feature>
<feature type="compositionally biased region" description="Basic and acidic residues" evidence="1">
    <location>
        <begin position="60"/>
        <end position="69"/>
    </location>
</feature>
<dbReference type="STRING" id="436010.A0A165XLI9"/>
<accession>A0A165XLI9</accession>
<dbReference type="OrthoDB" id="420264at2759"/>
<evidence type="ECO:0000313" key="2">
    <source>
        <dbReference type="EMBL" id="KZP08670.1"/>
    </source>
</evidence>
<evidence type="ECO:0000256" key="1">
    <source>
        <dbReference type="SAM" id="MobiDB-lite"/>
    </source>
</evidence>
<proteinExistence type="predicted"/>
<feature type="compositionally biased region" description="Basic and acidic residues" evidence="1">
    <location>
        <begin position="93"/>
        <end position="103"/>
    </location>
</feature>
<protein>
    <submittedName>
        <fullName evidence="2">Uncharacterized protein</fullName>
    </submittedName>
</protein>
<evidence type="ECO:0000313" key="3">
    <source>
        <dbReference type="Proteomes" id="UP000076532"/>
    </source>
</evidence>
<sequence length="177" mass="18824">MLTLVDTSVLINRDRVGDFGHRVDDIVLLGKCDDIVRELAKELGWADELEEAWAATADSVESKEPKAEEAASGSGKAEGKGKADQVQEQLQAEVDKMTNRLEKSLAVSGDSVQGKEVPERAEKQAAGVETADNEEPKGTAPENDEPVSTGDIDLEKADSAGAQNAPKARACPKCTCM</sequence>
<name>A0A165XLI9_9AGAM</name>